<evidence type="ECO:0000313" key="1">
    <source>
        <dbReference type="EMBL" id="KAA9327226.1"/>
    </source>
</evidence>
<dbReference type="InterPro" id="IPR011146">
    <property type="entry name" value="HIT-like"/>
</dbReference>
<dbReference type="AlphaFoldDB" id="A0A7L4ZUN7"/>
<dbReference type="PANTHER" id="PTHR42997">
    <property type="entry name" value="HIT FAMILY HYDROLASE"/>
    <property type="match status" value="1"/>
</dbReference>
<dbReference type="Gene3D" id="3.30.428.10">
    <property type="entry name" value="HIT-like"/>
    <property type="match status" value="1"/>
</dbReference>
<proteinExistence type="predicted"/>
<organism evidence="1 2">
    <name type="scientific">Hymenobacter busanensis</name>
    <dbReference type="NCBI Taxonomy" id="2607656"/>
    <lineage>
        <taxon>Bacteria</taxon>
        <taxon>Pseudomonadati</taxon>
        <taxon>Bacteroidota</taxon>
        <taxon>Cytophagia</taxon>
        <taxon>Cytophagales</taxon>
        <taxon>Hymenobacteraceae</taxon>
        <taxon>Hymenobacter</taxon>
    </lineage>
</organism>
<gene>
    <name evidence="1" type="ORF">F0P96_18510</name>
</gene>
<dbReference type="InterPro" id="IPR052908">
    <property type="entry name" value="AP-4-A_phosphorylase"/>
</dbReference>
<protein>
    <submittedName>
        <fullName evidence="1">HIT family protein</fullName>
    </submittedName>
</protein>
<dbReference type="EMBL" id="VTWU01000007">
    <property type="protein sequence ID" value="KAA9327226.1"/>
    <property type="molecule type" value="Genomic_DNA"/>
</dbReference>
<dbReference type="Proteomes" id="UP000326380">
    <property type="component" value="Unassembled WGS sequence"/>
</dbReference>
<sequence>MEKPSVFFSISPDNHIITTDHFFVIRDGYPVSPGHSLIITKQLRRDYFELSEEELQELPAVIKMVKANIEESHRPDGYNLGMNCGQAAGQTVFHFHCHVIPRYLGDMESPRGGVRHCVAGKGDY</sequence>
<evidence type="ECO:0000313" key="2">
    <source>
        <dbReference type="Proteomes" id="UP000326380"/>
    </source>
</evidence>
<dbReference type="RefSeq" id="WP_151080456.1">
    <property type="nucleotide sequence ID" value="NZ_CP047647.1"/>
</dbReference>
<dbReference type="Pfam" id="PF01230">
    <property type="entry name" value="HIT"/>
    <property type="match status" value="1"/>
</dbReference>
<comment type="caution">
    <text evidence="1">The sequence shown here is derived from an EMBL/GenBank/DDBJ whole genome shotgun (WGS) entry which is preliminary data.</text>
</comment>
<dbReference type="PROSITE" id="PS51084">
    <property type="entry name" value="HIT_2"/>
    <property type="match status" value="1"/>
</dbReference>
<dbReference type="GO" id="GO:0003824">
    <property type="term" value="F:catalytic activity"/>
    <property type="evidence" value="ECO:0007669"/>
    <property type="project" value="InterPro"/>
</dbReference>
<reference evidence="1 2" key="1">
    <citation type="submission" date="2019-09" db="EMBL/GenBank/DDBJ databases">
        <title>Genome sequence of Hymenobacter sp. M3.</title>
        <authorList>
            <person name="Srinivasan S."/>
        </authorList>
    </citation>
    <scope>NUCLEOTIDE SEQUENCE [LARGE SCALE GENOMIC DNA]</scope>
    <source>
        <strain evidence="1 2">M3</strain>
    </source>
</reference>
<dbReference type="SUPFAM" id="SSF54197">
    <property type="entry name" value="HIT-like"/>
    <property type="match status" value="1"/>
</dbReference>
<dbReference type="InterPro" id="IPR036265">
    <property type="entry name" value="HIT-like_sf"/>
</dbReference>
<keyword evidence="2" id="KW-1185">Reference proteome</keyword>
<dbReference type="PANTHER" id="PTHR42997:SF1">
    <property type="entry name" value="AP-4-A PHOSPHORYLASE"/>
    <property type="match status" value="1"/>
</dbReference>
<accession>A0A7L4ZUN7</accession>
<name>A0A7L4ZUN7_9BACT</name>